<sequence length="129" mass="14048">MLRPAAFAVALVGLLSGPSLALTPQQKVATDLLRAVGATAAPCVQVIPQAEYRTLKAEDRAGRVVCGRYPGSVRAARERCTAQFPAQVVTPWATQRNRMTGVFRQAGYEYRVTLTCTDSRMVVQILQLK</sequence>
<evidence type="ECO:0008006" key="4">
    <source>
        <dbReference type="Google" id="ProtNLM"/>
    </source>
</evidence>
<keyword evidence="1" id="KW-0732">Signal</keyword>
<accession>A0A221SU23</accession>
<dbReference type="STRING" id="317577.GCA_000419625_00531"/>
<dbReference type="EMBL" id="CP021081">
    <property type="protein sequence ID" value="ASN80121.1"/>
    <property type="molecule type" value="Genomic_DNA"/>
</dbReference>
<name>A0A221SU23_9DEIO</name>
<dbReference type="Proteomes" id="UP000259030">
    <property type="component" value="Chromosome"/>
</dbReference>
<proteinExistence type="predicted"/>
<organism evidence="2 3">
    <name type="scientific">Deinococcus ficus</name>
    <dbReference type="NCBI Taxonomy" id="317577"/>
    <lineage>
        <taxon>Bacteria</taxon>
        <taxon>Thermotogati</taxon>
        <taxon>Deinococcota</taxon>
        <taxon>Deinococci</taxon>
        <taxon>Deinococcales</taxon>
        <taxon>Deinococcaceae</taxon>
        <taxon>Deinococcus</taxon>
    </lineage>
</organism>
<evidence type="ECO:0000256" key="1">
    <source>
        <dbReference type="SAM" id="SignalP"/>
    </source>
</evidence>
<protein>
    <recommendedName>
        <fullName evidence="4">DUF4258 domain-containing protein</fullName>
    </recommendedName>
</protein>
<evidence type="ECO:0000313" key="3">
    <source>
        <dbReference type="Proteomes" id="UP000259030"/>
    </source>
</evidence>
<reference evidence="2 3" key="1">
    <citation type="submission" date="2017-05" db="EMBL/GenBank/DDBJ databases">
        <title>The complete genome sequence of Deinococcus ficus isolated from the rhizosphere of the Ficus religiosa L. in Taiwan.</title>
        <authorList>
            <person name="Wu K.-M."/>
            <person name="Liao T.-L."/>
            <person name="Liu Y.-M."/>
            <person name="Young C.-C."/>
            <person name="Tsai S.-F."/>
        </authorList>
    </citation>
    <scope>NUCLEOTIDE SEQUENCE [LARGE SCALE GENOMIC DNA]</scope>
    <source>
        <strain evidence="2 3">CC-FR2-10</strain>
    </source>
</reference>
<dbReference type="AlphaFoldDB" id="A0A221SU23"/>
<dbReference type="RefSeq" id="WP_022800156.1">
    <property type="nucleotide sequence ID" value="NZ_ATTJ01000001.1"/>
</dbReference>
<keyword evidence="3" id="KW-1185">Reference proteome</keyword>
<feature type="chain" id="PRO_5011232135" description="DUF4258 domain-containing protein" evidence="1">
    <location>
        <begin position="22"/>
        <end position="129"/>
    </location>
</feature>
<evidence type="ECO:0000313" key="2">
    <source>
        <dbReference type="EMBL" id="ASN80121.1"/>
    </source>
</evidence>
<feature type="signal peptide" evidence="1">
    <location>
        <begin position="1"/>
        <end position="21"/>
    </location>
</feature>
<dbReference type="KEGG" id="dfc:DFI_03045"/>
<gene>
    <name evidence="2" type="ORF">DFI_03045</name>
</gene>